<evidence type="ECO:0000313" key="1">
    <source>
        <dbReference type="EMBL" id="CAI9583737.1"/>
    </source>
</evidence>
<sequence>MCTDGHWYVALMGTDKWQLLALTGVTDGATLIIRALMISVDVPSEECCLLSLLSSRIALHVCI</sequence>
<accession>A0ABN9EG92</accession>
<proteinExistence type="predicted"/>
<feature type="non-terminal residue" evidence="1">
    <location>
        <position position="63"/>
    </location>
</feature>
<keyword evidence="2" id="KW-1185">Reference proteome</keyword>
<evidence type="ECO:0000313" key="2">
    <source>
        <dbReference type="Proteomes" id="UP001162483"/>
    </source>
</evidence>
<comment type="caution">
    <text evidence="1">The sequence shown here is derived from an EMBL/GenBank/DDBJ whole genome shotgun (WGS) entry which is preliminary data.</text>
</comment>
<dbReference type="Proteomes" id="UP001162483">
    <property type="component" value="Unassembled WGS sequence"/>
</dbReference>
<name>A0ABN9EG92_9NEOB</name>
<organism evidence="1 2">
    <name type="scientific">Staurois parvus</name>
    <dbReference type="NCBI Taxonomy" id="386267"/>
    <lineage>
        <taxon>Eukaryota</taxon>
        <taxon>Metazoa</taxon>
        <taxon>Chordata</taxon>
        <taxon>Craniata</taxon>
        <taxon>Vertebrata</taxon>
        <taxon>Euteleostomi</taxon>
        <taxon>Amphibia</taxon>
        <taxon>Batrachia</taxon>
        <taxon>Anura</taxon>
        <taxon>Neobatrachia</taxon>
        <taxon>Ranoidea</taxon>
        <taxon>Ranidae</taxon>
        <taxon>Staurois</taxon>
    </lineage>
</organism>
<dbReference type="EMBL" id="CATNWA010015476">
    <property type="protein sequence ID" value="CAI9583737.1"/>
    <property type="molecule type" value="Genomic_DNA"/>
</dbReference>
<reference evidence="1" key="1">
    <citation type="submission" date="2023-05" db="EMBL/GenBank/DDBJ databases">
        <authorList>
            <person name="Stuckert A."/>
        </authorList>
    </citation>
    <scope>NUCLEOTIDE SEQUENCE</scope>
</reference>
<protein>
    <submittedName>
        <fullName evidence="1">Uncharacterized protein</fullName>
    </submittedName>
</protein>
<gene>
    <name evidence="1" type="ORF">SPARVUS_LOCUS9867089</name>
</gene>